<feature type="compositionally biased region" description="Low complexity" evidence="1">
    <location>
        <begin position="185"/>
        <end position="198"/>
    </location>
</feature>
<feature type="compositionally biased region" description="Low complexity" evidence="1">
    <location>
        <begin position="110"/>
        <end position="123"/>
    </location>
</feature>
<sequence length="596" mass="65762">MLLPQRQLLVQPSSQYELPSYGSCPPLCLQQRQQPPPLLPAVSSTTPMQAAHAFGTSLRRLSYRSPYCEHVFAHPPLGVWPDCKGVMLSEAQQAGFTDDSTAYASPSEGSAPSPRPSSQESEPCGISQTAARSSQGEEQEDPREQVVSTIKKVLGGLPASDILEILKWAAEAEASYTITDDRHPTQPQRDSPPQQQQPLESHTRDAGFTQSSKKSLEGHYPLQAQLVFSPEWWEAQSQQQSQQLRQVHQDVPLRVTLPLSATSLLWPKASYDSSCSSSSFCDSSYGVLPIGGMKSCGALLPTASHCAVGVPYEENLQQPRQEGSRLLQEERQQQYVVDSASYREARRMSPGILPSTSRKSSAYDIVTDPTAMRLPVTPYDVASPVRVARLKCSSSHAERQQQQHEPEDVLLPAQPGDRVLRPPFSCCWPSHTATPTDEQQTQRERSVESVCPSSLAEEASCCSKNCVPVALLKELLHEVDSIRLSVTAAAEFQQQIVQQQQQHLFQLEQQRHQATSTCPHCKDKDFYASAENATNCNPMPRKHHQQQHEQKQPNDLEIVPAVASFEALFNALPPCHHPYQPPNPGTFVALPTASCG</sequence>
<feature type="region of interest" description="Disordered" evidence="1">
    <location>
        <begin position="180"/>
        <end position="216"/>
    </location>
</feature>
<dbReference type="VEuPathDB" id="ToxoDB:cyc_02831"/>
<feature type="compositionally biased region" description="Polar residues" evidence="1">
    <location>
        <begin position="98"/>
        <end position="108"/>
    </location>
</feature>
<dbReference type="InParanoid" id="A0A1D3D1X1"/>
<name>A0A1D3D1X1_9EIME</name>
<accession>A0A1D3D1X1</accession>
<dbReference type="AlphaFoldDB" id="A0A1D3D1X1"/>
<reference evidence="2 3" key="1">
    <citation type="journal article" date="2016" name="BMC Genomics">
        <title>Comparative genomics reveals Cyclospora cayetanensis possesses coccidia-like metabolism and invasion components but unique surface antigens.</title>
        <authorList>
            <person name="Liu S."/>
            <person name="Wang L."/>
            <person name="Zheng H."/>
            <person name="Xu Z."/>
            <person name="Roellig D.M."/>
            <person name="Li N."/>
            <person name="Frace M.A."/>
            <person name="Tang K."/>
            <person name="Arrowood M.J."/>
            <person name="Moss D.M."/>
            <person name="Zhang L."/>
            <person name="Feng Y."/>
            <person name="Xiao L."/>
        </authorList>
    </citation>
    <scope>NUCLEOTIDE SEQUENCE [LARGE SCALE GENOMIC DNA]</scope>
    <source>
        <strain evidence="2 3">CHN_HEN01</strain>
    </source>
</reference>
<keyword evidence="3" id="KW-1185">Reference proteome</keyword>
<dbReference type="Proteomes" id="UP000095192">
    <property type="component" value="Unassembled WGS sequence"/>
</dbReference>
<organism evidence="2 3">
    <name type="scientific">Cyclospora cayetanensis</name>
    <dbReference type="NCBI Taxonomy" id="88456"/>
    <lineage>
        <taxon>Eukaryota</taxon>
        <taxon>Sar</taxon>
        <taxon>Alveolata</taxon>
        <taxon>Apicomplexa</taxon>
        <taxon>Conoidasida</taxon>
        <taxon>Coccidia</taxon>
        <taxon>Eucoccidiorida</taxon>
        <taxon>Eimeriorina</taxon>
        <taxon>Eimeriidae</taxon>
        <taxon>Cyclospora</taxon>
    </lineage>
</organism>
<dbReference type="EMBL" id="JROU02001093">
    <property type="protein sequence ID" value="OEH77437.1"/>
    <property type="molecule type" value="Genomic_DNA"/>
</dbReference>
<gene>
    <name evidence="2" type="ORF">cyc_02831</name>
</gene>
<evidence type="ECO:0000313" key="3">
    <source>
        <dbReference type="Proteomes" id="UP000095192"/>
    </source>
</evidence>
<feature type="compositionally biased region" description="Polar residues" evidence="1">
    <location>
        <begin position="126"/>
        <end position="136"/>
    </location>
</feature>
<evidence type="ECO:0000313" key="2">
    <source>
        <dbReference type="EMBL" id="OEH77437.1"/>
    </source>
</evidence>
<protein>
    <submittedName>
        <fullName evidence="2">Uncharacterized protein</fullName>
    </submittedName>
</protein>
<comment type="caution">
    <text evidence="2">The sequence shown here is derived from an EMBL/GenBank/DDBJ whole genome shotgun (WGS) entry which is preliminary data.</text>
</comment>
<feature type="region of interest" description="Disordered" evidence="1">
    <location>
        <begin position="98"/>
        <end position="146"/>
    </location>
</feature>
<proteinExistence type="predicted"/>
<evidence type="ECO:0000256" key="1">
    <source>
        <dbReference type="SAM" id="MobiDB-lite"/>
    </source>
</evidence>